<dbReference type="OrthoDB" id="6287422at2759"/>
<evidence type="ECO:0000313" key="5">
    <source>
        <dbReference type="Proteomes" id="UP000215902"/>
    </source>
</evidence>
<evidence type="ECO:0000256" key="2">
    <source>
        <dbReference type="SAM" id="MobiDB-lite"/>
    </source>
</evidence>
<comment type="similarity">
    <text evidence="1">Belongs to the FHIP family.</text>
</comment>
<accession>A0A267EI22</accession>
<protein>
    <recommendedName>
        <fullName evidence="3">FHF complex subunit HOOK-interacting protein C-terminal domain-containing protein</fullName>
    </recommendedName>
</protein>
<dbReference type="Pfam" id="PF10257">
    <property type="entry name" value="RAI16-like"/>
    <property type="match status" value="1"/>
</dbReference>
<feature type="compositionally biased region" description="Low complexity" evidence="2">
    <location>
        <begin position="1102"/>
        <end position="1114"/>
    </location>
</feature>
<dbReference type="InterPro" id="IPR019384">
    <property type="entry name" value="FHIP"/>
</dbReference>
<evidence type="ECO:0000256" key="1">
    <source>
        <dbReference type="ARBA" id="ARBA00024336"/>
    </source>
</evidence>
<feature type="compositionally biased region" description="Low complexity" evidence="2">
    <location>
        <begin position="635"/>
        <end position="658"/>
    </location>
</feature>
<dbReference type="PANTHER" id="PTHR21705:SF11">
    <property type="entry name" value="FHIP FAMILY PROTEIN CG3558"/>
    <property type="match status" value="1"/>
</dbReference>
<comment type="caution">
    <text evidence="4">The sequence shown here is derived from an EMBL/GenBank/DDBJ whole genome shotgun (WGS) entry which is preliminary data.</text>
</comment>
<organism evidence="4 5">
    <name type="scientific">Macrostomum lignano</name>
    <dbReference type="NCBI Taxonomy" id="282301"/>
    <lineage>
        <taxon>Eukaryota</taxon>
        <taxon>Metazoa</taxon>
        <taxon>Spiralia</taxon>
        <taxon>Lophotrochozoa</taxon>
        <taxon>Platyhelminthes</taxon>
        <taxon>Rhabditophora</taxon>
        <taxon>Macrostomorpha</taxon>
        <taxon>Macrostomida</taxon>
        <taxon>Macrostomidae</taxon>
        <taxon>Macrostomum</taxon>
    </lineage>
</organism>
<feature type="region of interest" description="Disordered" evidence="2">
    <location>
        <begin position="827"/>
        <end position="868"/>
    </location>
</feature>
<feature type="domain" description="FHF complex subunit HOOK-interacting protein C-terminal" evidence="3">
    <location>
        <begin position="925"/>
        <end position="1016"/>
    </location>
</feature>
<feature type="region of interest" description="Disordered" evidence="2">
    <location>
        <begin position="1075"/>
        <end position="1138"/>
    </location>
</feature>
<proteinExistence type="inferred from homology"/>
<dbReference type="Pfam" id="PF19311">
    <property type="entry name" value="KELAA"/>
    <property type="match status" value="1"/>
</dbReference>
<keyword evidence="5" id="KW-1185">Reference proteome</keyword>
<feature type="region of interest" description="Disordered" evidence="2">
    <location>
        <begin position="721"/>
        <end position="759"/>
    </location>
</feature>
<dbReference type="STRING" id="282301.A0A267EI22"/>
<gene>
    <name evidence="4" type="ORF">BOX15_Mlig021681g1</name>
</gene>
<evidence type="ECO:0000259" key="3">
    <source>
        <dbReference type="Pfam" id="PF19314"/>
    </source>
</evidence>
<feature type="region of interest" description="Disordered" evidence="2">
    <location>
        <begin position="1"/>
        <end position="58"/>
    </location>
</feature>
<feature type="compositionally biased region" description="Acidic residues" evidence="2">
    <location>
        <begin position="727"/>
        <end position="739"/>
    </location>
</feature>
<name>A0A267EI22_9PLAT</name>
<dbReference type="InterPro" id="IPR045668">
    <property type="entry name" value="FHIP_KELAA_motif"/>
</dbReference>
<dbReference type="PANTHER" id="PTHR21705">
    <property type="entry name" value="RAI16 PROTEIN-RELATED"/>
    <property type="match status" value="1"/>
</dbReference>
<dbReference type="EMBL" id="NIVC01002145">
    <property type="protein sequence ID" value="PAA60499.1"/>
    <property type="molecule type" value="Genomic_DNA"/>
</dbReference>
<dbReference type="Proteomes" id="UP000215902">
    <property type="component" value="Unassembled WGS sequence"/>
</dbReference>
<evidence type="ECO:0000313" key="4">
    <source>
        <dbReference type="EMBL" id="PAA60499.1"/>
    </source>
</evidence>
<reference evidence="4 5" key="1">
    <citation type="submission" date="2017-06" db="EMBL/GenBank/DDBJ databases">
        <title>A platform for efficient transgenesis in Macrostomum lignano, a flatworm model organism for stem cell research.</title>
        <authorList>
            <person name="Berezikov E."/>
        </authorList>
    </citation>
    <scope>NUCLEOTIDE SEQUENCE [LARGE SCALE GENOMIC DNA]</scope>
    <source>
        <strain evidence="4">DV1</strain>
        <tissue evidence="4">Whole organism</tissue>
    </source>
</reference>
<sequence length="1172" mass="125868">MTDVQQSADTASGGGQPQLRSGIEARLLPDRVGLDGHNRDISPATRSRRGRSATDPDTRLEVFENHWDQVRQVMDATQGRAITGDDVEPVVHYVDQMLSLLIEERPPAAAAGEAASAGQQPGQILACAERERVFDLLLAWSNRATGECLERLKLEQLKQYELLIGQCRQSVVGRVPILRPLLRLVQSCCSAGSSRAVESSVVLILHQLCVVLNRSPNLLDACLEVGRAEAGSQFLVFSLLVPYVHREASIGQHARDALLLVMALSARNQEVGRFIAFSSDFCPVLATGLSGLYSSLPRRLPVDSDDWCQLTPADWQRIPDLAQFLNSLDFCNVVVELAHPLVRDQLLHFIYSGFLKPVLGAALHQSSMDEVTAATAYLELFLRRVTEPALLKVLVRFVLLDYYDDYNILESLIGRIKFSNSLLGVVTMSLFRTLLNLHIEDVHYQLLYRYLIPCQHLMLSQRRCLRDNEPYARAADKFASLVPSCCVQDTGEEAISPAADRLRAYESPHAEYLRDAAERIVERTVASRRWAFRYDGVDPPIDVFEGAAGDAALAEAAAAVAAAGLSSVPITEIQSAFRRLQGPTAAAAVVATEIADEADVTSLDADYYDELNSSASRLFDASSSGDGPATDRRSSASSLVNSSLQQKQQSQQQKLQQSLAGPSSAAAVAAVAAASRPYKDSAAHVQSMYTLSFLDPDSGLDSSAGAAASASASTAAAASATKPAAVVEEDGPAETDAAEDNNSPADNMDGNDAANGAEDSRAAADLRALISQSLDQLEDLNGFLTLLDSLPPSLVGGNDCADSGIDASVQSLEAALSEAGLLLAAEGGSPRPPLRQTSNMSAAGLSDSGRFDETSSSTAATPSASIGGGALSTSNHPLAASAAAAAATNSSMLLPMPQQPGLEFLPVPPRPHPSARPPANNFYTIGPFLTALLDKVETMPANSLYVNLLLTNLLSDLACYPQPLLKSLLLNAGLVLQPQVKSLYQALNVVKHRVDCFSYTMDNFDSLLLDARRFLYWRVNRSSPEEFELQHFAAMPVGSNNNNNSNNNNRSDSLIALPGDRRRAATSASSAASGSLADWSSFHPHQQQQQQQPEAVKKKSFFESLFSSSKSNNSGGSGKENRKLSPGSSTATGSRDRLDGLKTRNMVYAAVVLEEFTKELSAICREHSVRPL</sequence>
<feature type="region of interest" description="Disordered" evidence="2">
    <location>
        <begin position="619"/>
        <end position="658"/>
    </location>
</feature>
<dbReference type="InterPro" id="IPR045669">
    <property type="entry name" value="FHIP_C"/>
</dbReference>
<feature type="compositionally biased region" description="Polar residues" evidence="2">
    <location>
        <begin position="1"/>
        <end position="10"/>
    </location>
</feature>
<feature type="compositionally biased region" description="Basic and acidic residues" evidence="2">
    <location>
        <begin position="27"/>
        <end position="40"/>
    </location>
</feature>
<dbReference type="AlphaFoldDB" id="A0A267EI22"/>
<feature type="compositionally biased region" description="Low complexity" evidence="2">
    <location>
        <begin position="854"/>
        <end position="865"/>
    </location>
</feature>
<feature type="compositionally biased region" description="Low complexity" evidence="2">
    <location>
        <begin position="1075"/>
        <end position="1092"/>
    </location>
</feature>
<dbReference type="Pfam" id="PF19314">
    <property type="entry name" value="DUF5917"/>
    <property type="match status" value="1"/>
</dbReference>